<organism evidence="3 4">
    <name type="scientific">Neptunicella marina</name>
    <dbReference type="NCBI Taxonomy" id="2125989"/>
    <lineage>
        <taxon>Bacteria</taxon>
        <taxon>Pseudomonadati</taxon>
        <taxon>Pseudomonadota</taxon>
        <taxon>Gammaproteobacteria</taxon>
        <taxon>Alteromonadales</taxon>
        <taxon>Alteromonadaceae</taxon>
        <taxon>Neptunicella</taxon>
    </lineage>
</organism>
<accession>A0A8J6IPY4</accession>
<proteinExistence type="inferred from homology"/>
<protein>
    <submittedName>
        <fullName evidence="3">SDR family NAD(P)-dependent oxidoreductase</fullName>
    </submittedName>
</protein>
<dbReference type="Proteomes" id="UP000601768">
    <property type="component" value="Unassembled WGS sequence"/>
</dbReference>
<dbReference type="InterPro" id="IPR002347">
    <property type="entry name" value="SDR_fam"/>
</dbReference>
<reference evidence="3" key="2">
    <citation type="submission" date="2020-08" db="EMBL/GenBank/DDBJ databases">
        <authorList>
            <person name="Lai Q."/>
        </authorList>
    </citation>
    <scope>NUCLEOTIDE SEQUENCE</scope>
    <source>
        <strain evidence="3">S27-2</strain>
    </source>
</reference>
<dbReference type="SUPFAM" id="SSF51735">
    <property type="entry name" value="NAD(P)-binding Rossmann-fold domains"/>
    <property type="match status" value="1"/>
</dbReference>
<dbReference type="RefSeq" id="WP_186504903.1">
    <property type="nucleotide sequence ID" value="NZ_JACNEP010000001.1"/>
</dbReference>
<evidence type="ECO:0000256" key="2">
    <source>
        <dbReference type="ARBA" id="ARBA00023002"/>
    </source>
</evidence>
<evidence type="ECO:0000313" key="3">
    <source>
        <dbReference type="EMBL" id="MBC3764429.1"/>
    </source>
</evidence>
<dbReference type="InterPro" id="IPR020904">
    <property type="entry name" value="Sc_DH/Rdtase_CS"/>
</dbReference>
<dbReference type="Gene3D" id="3.40.50.720">
    <property type="entry name" value="NAD(P)-binding Rossmann-like Domain"/>
    <property type="match status" value="1"/>
</dbReference>
<name>A0A8J6IPY4_9ALTE</name>
<dbReference type="AlphaFoldDB" id="A0A8J6IPY4"/>
<dbReference type="PANTHER" id="PTHR44196">
    <property type="entry name" value="DEHYDROGENASE/REDUCTASE SDR FAMILY MEMBER 7B"/>
    <property type="match status" value="1"/>
</dbReference>
<dbReference type="InterPro" id="IPR036291">
    <property type="entry name" value="NAD(P)-bd_dom_sf"/>
</dbReference>
<evidence type="ECO:0000313" key="4">
    <source>
        <dbReference type="Proteomes" id="UP000601768"/>
    </source>
</evidence>
<dbReference type="PROSITE" id="PS00061">
    <property type="entry name" value="ADH_SHORT"/>
    <property type="match status" value="1"/>
</dbReference>
<keyword evidence="4" id="KW-1185">Reference proteome</keyword>
<gene>
    <name evidence="3" type="ORF">H8B19_00950</name>
</gene>
<keyword evidence="2" id="KW-0560">Oxidoreductase</keyword>
<dbReference type="GO" id="GO:0016020">
    <property type="term" value="C:membrane"/>
    <property type="evidence" value="ECO:0007669"/>
    <property type="project" value="TreeGrafter"/>
</dbReference>
<reference evidence="3" key="1">
    <citation type="journal article" date="2018" name="Int. J. Syst. Evol. Microbiol.">
        <title>Neptunicella marina gen. nov., sp. nov., isolated from surface seawater.</title>
        <authorList>
            <person name="Liu X."/>
            <person name="Lai Q."/>
            <person name="Du Y."/>
            <person name="Zhang X."/>
            <person name="Liu Z."/>
            <person name="Sun F."/>
            <person name="Shao Z."/>
        </authorList>
    </citation>
    <scope>NUCLEOTIDE SEQUENCE</scope>
    <source>
        <strain evidence="3">S27-2</strain>
    </source>
</reference>
<dbReference type="EMBL" id="JACNEP010000001">
    <property type="protein sequence ID" value="MBC3764429.1"/>
    <property type="molecule type" value="Genomic_DNA"/>
</dbReference>
<evidence type="ECO:0000256" key="1">
    <source>
        <dbReference type="ARBA" id="ARBA00006484"/>
    </source>
</evidence>
<comment type="similarity">
    <text evidence="1">Belongs to the short-chain dehydrogenases/reductases (SDR) family.</text>
</comment>
<dbReference type="GO" id="GO:0016491">
    <property type="term" value="F:oxidoreductase activity"/>
    <property type="evidence" value="ECO:0007669"/>
    <property type="project" value="UniProtKB-KW"/>
</dbReference>
<comment type="caution">
    <text evidence="3">The sequence shown here is derived from an EMBL/GenBank/DDBJ whole genome shotgun (WGS) entry which is preliminary data.</text>
</comment>
<sequence length="261" mass="29095">MSLNEVNRIWLVGASRGIGKALFHELDRDGRTLFISARDEAALNNLSQQSLADVQPLPLDITQPEQVERAVADIADRIPQLDLVIINAGSCEYIDSEQPSLSAFEHMMKLNFMAPLTVLKQVMPLLKHEDKKRLPTCVFISSSVHYFALPRAAAYGASKAALSYMVESLATDLQHRNLHLALVHPGFVKTDLTDANDFPMPFLLSAEQAAKRIVKGLGKGQCNISFPRRLIWPLRLLGILPANMQRLIGGKLSRLRQHKEK</sequence>
<dbReference type="PRINTS" id="PR00081">
    <property type="entry name" value="GDHRDH"/>
</dbReference>
<dbReference type="PANTHER" id="PTHR44196:SF1">
    <property type="entry name" value="DEHYDROGENASE_REDUCTASE SDR FAMILY MEMBER 7B"/>
    <property type="match status" value="1"/>
</dbReference>
<dbReference type="Pfam" id="PF00106">
    <property type="entry name" value="adh_short"/>
    <property type="match status" value="1"/>
</dbReference>